<dbReference type="Pfam" id="PF02626">
    <property type="entry name" value="CT_A_B"/>
    <property type="match status" value="1"/>
</dbReference>
<dbReference type="InterPro" id="IPR003778">
    <property type="entry name" value="CT_A_B"/>
</dbReference>
<dbReference type="InterPro" id="IPR052708">
    <property type="entry name" value="PxpC"/>
</dbReference>
<comment type="caution">
    <text evidence="5">The sequence shown here is derived from an EMBL/GenBank/DDBJ whole genome shotgun (WGS) entry which is preliminary data.</text>
</comment>
<dbReference type="PANTHER" id="PTHR43309:SF3">
    <property type="entry name" value="5-OXOPROLINASE SUBUNIT C"/>
    <property type="match status" value="1"/>
</dbReference>
<dbReference type="Gene3D" id="2.40.100.10">
    <property type="entry name" value="Cyclophilin-like"/>
    <property type="match status" value="1"/>
</dbReference>
<keyword evidence="3" id="KW-0067">ATP-binding</keyword>
<proteinExistence type="predicted"/>
<dbReference type="SUPFAM" id="SSF50891">
    <property type="entry name" value="Cyclophilin-like"/>
    <property type="match status" value="1"/>
</dbReference>
<keyword evidence="6" id="KW-1185">Reference proteome</keyword>
<dbReference type="NCBIfam" id="TIGR00724">
    <property type="entry name" value="urea_amlyse_rel"/>
    <property type="match status" value="1"/>
</dbReference>
<evidence type="ECO:0000313" key="5">
    <source>
        <dbReference type="EMBL" id="GAA0963777.1"/>
    </source>
</evidence>
<reference evidence="6" key="1">
    <citation type="journal article" date="2019" name="Int. J. Syst. Evol. Microbiol.">
        <title>The Global Catalogue of Microorganisms (GCM) 10K type strain sequencing project: providing services to taxonomists for standard genome sequencing and annotation.</title>
        <authorList>
            <consortium name="The Broad Institute Genomics Platform"/>
            <consortium name="The Broad Institute Genome Sequencing Center for Infectious Disease"/>
            <person name="Wu L."/>
            <person name="Ma J."/>
        </authorList>
    </citation>
    <scope>NUCLEOTIDE SEQUENCE [LARGE SCALE GENOMIC DNA]</scope>
    <source>
        <strain evidence="6">JCM 10696</strain>
    </source>
</reference>
<feature type="domain" description="Carboxyltransferase" evidence="4">
    <location>
        <begin position="27"/>
        <end position="286"/>
    </location>
</feature>
<name>A0ABP4CE30_9ACTN</name>
<dbReference type="Proteomes" id="UP001500665">
    <property type="component" value="Unassembled WGS sequence"/>
</dbReference>
<gene>
    <name evidence="5" type="ORF">GCM10009550_60050</name>
</gene>
<evidence type="ECO:0000256" key="1">
    <source>
        <dbReference type="ARBA" id="ARBA00022741"/>
    </source>
</evidence>
<dbReference type="InterPro" id="IPR029000">
    <property type="entry name" value="Cyclophilin-like_dom_sf"/>
</dbReference>
<evidence type="ECO:0000313" key="6">
    <source>
        <dbReference type="Proteomes" id="UP001500665"/>
    </source>
</evidence>
<protein>
    <submittedName>
        <fullName evidence="5">Biotin-dependent carboxyltransferase family protein</fullName>
    </submittedName>
</protein>
<evidence type="ECO:0000259" key="4">
    <source>
        <dbReference type="SMART" id="SM00797"/>
    </source>
</evidence>
<keyword evidence="2" id="KW-0378">Hydrolase</keyword>
<keyword evidence="1" id="KW-0547">Nucleotide-binding</keyword>
<evidence type="ECO:0000256" key="3">
    <source>
        <dbReference type="ARBA" id="ARBA00022840"/>
    </source>
</evidence>
<sequence length="286" mass="29594">MVRKMIEVVRPGPLATVQDPGRPGRAELGVPVSGAADAVAFGLANRLVGNAAGAAALELTFGGALLRFGRSAWIAVTGAPAPWTLDGRPSPLNAPCFVPAGASVEVGFPDRGLRTYLAVRGGIDVEPVLGSRATDLLSGLGPPPLAPGTRLPVGEAAGEFPRVDVAPVPEPPVEPVLRVLPGPRDDWFAADALALLTGSRYEATAQSNRVGVRLTGPALTRVREGELPSEGMVTGALQVPPEGRPILFLTDHPTTGGYPVLAVVVTRDLPLAAQLRPGDHVRFRLA</sequence>
<dbReference type="SMART" id="SM00797">
    <property type="entry name" value="AHS2"/>
    <property type="match status" value="1"/>
</dbReference>
<dbReference type="EMBL" id="BAAAHH010000031">
    <property type="protein sequence ID" value="GAA0963777.1"/>
    <property type="molecule type" value="Genomic_DNA"/>
</dbReference>
<accession>A0ABP4CE30</accession>
<evidence type="ECO:0000256" key="2">
    <source>
        <dbReference type="ARBA" id="ARBA00022801"/>
    </source>
</evidence>
<dbReference type="PANTHER" id="PTHR43309">
    <property type="entry name" value="5-OXOPROLINASE SUBUNIT C"/>
    <property type="match status" value="1"/>
</dbReference>
<organism evidence="5 6">
    <name type="scientific">Actinocorallia libanotica</name>
    <dbReference type="NCBI Taxonomy" id="46162"/>
    <lineage>
        <taxon>Bacteria</taxon>
        <taxon>Bacillati</taxon>
        <taxon>Actinomycetota</taxon>
        <taxon>Actinomycetes</taxon>
        <taxon>Streptosporangiales</taxon>
        <taxon>Thermomonosporaceae</taxon>
        <taxon>Actinocorallia</taxon>
    </lineage>
</organism>